<keyword evidence="2 5" id="KW-0436">Ligase</keyword>
<evidence type="ECO:0000313" key="6">
    <source>
        <dbReference type="Proteomes" id="UP000235786"/>
    </source>
</evidence>
<dbReference type="InterPro" id="IPR000873">
    <property type="entry name" value="AMP-dep_synth/lig_dom"/>
</dbReference>
<sequence>MIYSASKSYDVPNLDLLSFLFDSPLCGAKEDTTLHVEASDPSNTITKSQARDLTKNVAYNLRHTFGIGASGPGKDVVVCISSGQILLPIVLFGVVAAGGVYSAASSSFTPSELSRQVKQGSSNLIFCSEDAKDVAIKSAKECGVPLNRVLVIDSGKGAWGFRSVEGGLNCLGGEGKLEWERITDKKLDHSLVCLLYSSGTTGIPKGVELSHTNIVAQSYIPTKMYKEGRAERNEPPFEYRTLAHLPAAHIAGVMCYLINPFFFGGTVYWMPRFDFLKFLEYNKKFRITFFFTVPPIWLLIAKMPNVTDQFDTLEMAISGAAPLGKDLQHAASSKLGKGKTFISQTWGLSETTGSSTVMPWGERDETGSVSPLMPNMSLRLVDDDGKDVEEGKPGEVWMKGPVVTNGYYRNSQATKESFVDGWFCTGDVAVWKNGLPYIVDRKKELIKYKGMQVAPAELEGLLLTHPKILDAAVIGVEIPGTEAPRAYIVKGGDITEQEIKDFVKQNASGHKQLRGGVVFLDVIPKSPSGKILRKNLRELAKKEPRAKL</sequence>
<evidence type="ECO:0000256" key="2">
    <source>
        <dbReference type="ARBA" id="ARBA00022598"/>
    </source>
</evidence>
<dbReference type="Gene3D" id="3.30.300.30">
    <property type="match status" value="1"/>
</dbReference>
<dbReference type="FunFam" id="3.30.300.30:FF:000007">
    <property type="entry name" value="4-coumarate--CoA ligase 2"/>
    <property type="match status" value="1"/>
</dbReference>
<protein>
    <submittedName>
        <fullName evidence="5">4-coumarate-CoA ligase-like protein</fullName>
    </submittedName>
</protein>
<evidence type="ECO:0000256" key="1">
    <source>
        <dbReference type="ARBA" id="ARBA00006432"/>
    </source>
</evidence>
<evidence type="ECO:0000259" key="3">
    <source>
        <dbReference type="Pfam" id="PF00501"/>
    </source>
</evidence>
<dbReference type="InterPro" id="IPR025110">
    <property type="entry name" value="AMP-bd_C"/>
</dbReference>
<dbReference type="GO" id="GO:0019748">
    <property type="term" value="P:secondary metabolic process"/>
    <property type="evidence" value="ECO:0007669"/>
    <property type="project" value="TreeGrafter"/>
</dbReference>
<dbReference type="EMBL" id="KZ613943">
    <property type="protein sequence ID" value="PMD42432.1"/>
    <property type="molecule type" value="Genomic_DNA"/>
</dbReference>
<gene>
    <name evidence="5" type="ORF">L207DRAFT_564728</name>
</gene>
<dbReference type="AlphaFoldDB" id="A0A2J6RV87"/>
<keyword evidence="6" id="KW-1185">Reference proteome</keyword>
<comment type="similarity">
    <text evidence="1">Belongs to the ATP-dependent AMP-binding enzyme family.</text>
</comment>
<evidence type="ECO:0000259" key="4">
    <source>
        <dbReference type="Pfam" id="PF13193"/>
    </source>
</evidence>
<dbReference type="GO" id="GO:0016405">
    <property type="term" value="F:CoA-ligase activity"/>
    <property type="evidence" value="ECO:0007669"/>
    <property type="project" value="TreeGrafter"/>
</dbReference>
<reference evidence="5 6" key="1">
    <citation type="submission" date="2016-04" db="EMBL/GenBank/DDBJ databases">
        <title>A degradative enzymes factory behind the ericoid mycorrhizal symbiosis.</title>
        <authorList>
            <consortium name="DOE Joint Genome Institute"/>
            <person name="Martino E."/>
            <person name="Morin E."/>
            <person name="Grelet G."/>
            <person name="Kuo A."/>
            <person name="Kohler A."/>
            <person name="Daghino S."/>
            <person name="Barry K."/>
            <person name="Choi C."/>
            <person name="Cichocki N."/>
            <person name="Clum A."/>
            <person name="Copeland A."/>
            <person name="Hainaut M."/>
            <person name="Haridas S."/>
            <person name="Labutti K."/>
            <person name="Lindquist E."/>
            <person name="Lipzen A."/>
            <person name="Khouja H.-R."/>
            <person name="Murat C."/>
            <person name="Ohm R."/>
            <person name="Olson A."/>
            <person name="Spatafora J."/>
            <person name="Veneault-Fourrey C."/>
            <person name="Henrissat B."/>
            <person name="Grigoriev I."/>
            <person name="Martin F."/>
            <person name="Perotto S."/>
        </authorList>
    </citation>
    <scope>NUCLEOTIDE SEQUENCE [LARGE SCALE GENOMIC DNA]</scope>
    <source>
        <strain evidence="5 6">F</strain>
    </source>
</reference>
<accession>A0A2J6RV87</accession>
<dbReference type="PANTHER" id="PTHR24096">
    <property type="entry name" value="LONG-CHAIN-FATTY-ACID--COA LIGASE"/>
    <property type="match status" value="1"/>
</dbReference>
<name>A0A2J6RV87_HYAVF</name>
<dbReference type="InterPro" id="IPR020845">
    <property type="entry name" value="AMP-binding_CS"/>
</dbReference>
<dbReference type="STRING" id="1149755.A0A2J6RV87"/>
<dbReference type="SUPFAM" id="SSF56801">
    <property type="entry name" value="Acetyl-CoA synthetase-like"/>
    <property type="match status" value="1"/>
</dbReference>
<dbReference type="Pfam" id="PF13193">
    <property type="entry name" value="AMP-binding_C"/>
    <property type="match status" value="1"/>
</dbReference>
<dbReference type="OrthoDB" id="1898221at2759"/>
<proteinExistence type="inferred from homology"/>
<dbReference type="InterPro" id="IPR045851">
    <property type="entry name" value="AMP-bd_C_sf"/>
</dbReference>
<evidence type="ECO:0000313" key="5">
    <source>
        <dbReference type="EMBL" id="PMD42432.1"/>
    </source>
</evidence>
<dbReference type="Gene3D" id="3.40.50.980">
    <property type="match status" value="2"/>
</dbReference>
<dbReference type="Pfam" id="PF00501">
    <property type="entry name" value="AMP-binding"/>
    <property type="match status" value="1"/>
</dbReference>
<dbReference type="Proteomes" id="UP000235786">
    <property type="component" value="Unassembled WGS sequence"/>
</dbReference>
<feature type="domain" description="AMP-binding enzyme C-terminal" evidence="4">
    <location>
        <begin position="457"/>
        <end position="530"/>
    </location>
</feature>
<organism evidence="5 6">
    <name type="scientific">Hyaloscypha variabilis (strain UAMH 11265 / GT02V1 / F)</name>
    <name type="common">Meliniomyces variabilis</name>
    <dbReference type="NCBI Taxonomy" id="1149755"/>
    <lineage>
        <taxon>Eukaryota</taxon>
        <taxon>Fungi</taxon>
        <taxon>Dikarya</taxon>
        <taxon>Ascomycota</taxon>
        <taxon>Pezizomycotina</taxon>
        <taxon>Leotiomycetes</taxon>
        <taxon>Helotiales</taxon>
        <taxon>Hyaloscyphaceae</taxon>
        <taxon>Hyaloscypha</taxon>
        <taxon>Hyaloscypha variabilis</taxon>
    </lineage>
</organism>
<dbReference type="Gene3D" id="2.30.38.10">
    <property type="entry name" value="Luciferase, Domain 3"/>
    <property type="match status" value="1"/>
</dbReference>
<dbReference type="PANTHER" id="PTHR24096:SF149">
    <property type="entry name" value="AMP-BINDING DOMAIN-CONTAINING PROTEIN-RELATED"/>
    <property type="match status" value="1"/>
</dbReference>
<dbReference type="PROSITE" id="PS00455">
    <property type="entry name" value="AMP_BINDING"/>
    <property type="match status" value="1"/>
</dbReference>
<feature type="domain" description="AMP-dependent synthetase/ligase" evidence="3">
    <location>
        <begin position="37"/>
        <end position="408"/>
    </location>
</feature>